<protein>
    <recommendedName>
        <fullName evidence="3">Probable endolytic peptidoglycan transglycosylase RlpA</fullName>
        <ecNumber evidence="3">4.2.2.-</ecNumber>
    </recommendedName>
</protein>
<dbReference type="EC" id="4.2.2.-" evidence="3"/>
<dbReference type="NCBIfam" id="TIGR00413">
    <property type="entry name" value="rlpA"/>
    <property type="match status" value="1"/>
</dbReference>
<dbReference type="SUPFAM" id="SSF50685">
    <property type="entry name" value="Barwin-like endoglucanases"/>
    <property type="match status" value="1"/>
</dbReference>
<keyword evidence="2 3" id="KW-0961">Cell wall biogenesis/degradation</keyword>
<dbReference type="HAMAP" id="MF_02071">
    <property type="entry name" value="RlpA"/>
    <property type="match status" value="1"/>
</dbReference>
<dbReference type="Proteomes" id="UP000182409">
    <property type="component" value="Unassembled WGS sequence"/>
</dbReference>
<dbReference type="PANTHER" id="PTHR34183">
    <property type="entry name" value="ENDOLYTIC PEPTIDOGLYCAN TRANSGLYCOSYLASE RLPA"/>
    <property type="match status" value="1"/>
</dbReference>
<evidence type="ECO:0000256" key="2">
    <source>
        <dbReference type="ARBA" id="ARBA00023316"/>
    </source>
</evidence>
<keyword evidence="5" id="KW-1133">Transmembrane helix</keyword>
<gene>
    <name evidence="3" type="primary">rlpA</name>
    <name evidence="7" type="ORF">SAMN05443244_2192</name>
</gene>
<dbReference type="AlphaFoldDB" id="A0A1H4NB64"/>
<keyword evidence="5" id="KW-0812">Transmembrane</keyword>
<dbReference type="InterPro" id="IPR009009">
    <property type="entry name" value="RlpA-like_DPBB"/>
</dbReference>
<accession>A0A1H4NB64</accession>
<keyword evidence="1 3" id="KW-0456">Lyase</keyword>
<dbReference type="InterPro" id="IPR012997">
    <property type="entry name" value="RplA"/>
</dbReference>
<dbReference type="Pfam" id="PF03330">
    <property type="entry name" value="DPBB_1"/>
    <property type="match status" value="1"/>
</dbReference>
<evidence type="ECO:0000259" key="6">
    <source>
        <dbReference type="Pfam" id="PF03330"/>
    </source>
</evidence>
<organism evidence="7 8">
    <name type="scientific">Terriglobus roseus</name>
    <dbReference type="NCBI Taxonomy" id="392734"/>
    <lineage>
        <taxon>Bacteria</taxon>
        <taxon>Pseudomonadati</taxon>
        <taxon>Acidobacteriota</taxon>
        <taxon>Terriglobia</taxon>
        <taxon>Terriglobales</taxon>
        <taxon>Acidobacteriaceae</taxon>
        <taxon>Terriglobus</taxon>
    </lineage>
</organism>
<feature type="domain" description="RlpA-like protein double-psi beta-barrel" evidence="6">
    <location>
        <begin position="124"/>
        <end position="210"/>
    </location>
</feature>
<dbReference type="InterPro" id="IPR034718">
    <property type="entry name" value="RlpA"/>
</dbReference>
<name>A0A1H4NB64_9BACT</name>
<dbReference type="RefSeq" id="WP_074653988.1">
    <property type="nucleotide sequence ID" value="NZ_FNSD01000001.1"/>
</dbReference>
<dbReference type="PANTHER" id="PTHR34183:SF1">
    <property type="entry name" value="ENDOLYTIC PEPTIDOGLYCAN TRANSGLYCOSYLASE RLPA"/>
    <property type="match status" value="1"/>
</dbReference>
<sequence length="217" mass="22904">MNVHYTDNGSELLTASSARVGRAFFAARNAGSNTLSRTLLHARALVRVARRRPQLAFGLLVAAGSALATAGAATSSITHRMEMSSTALAPEQLAPHSAPPAPPAVAAQPHHHHFLGLHTNPLRGLASWYGAVWNGRKTASGETFDETKLTAAHKTLPLGTLVRVTNLESMRSVIVKINDRGTLAPNRVIDLSSAAAHELGMVEKGLANVKLEVLGHA</sequence>
<dbReference type="InterPro" id="IPR036908">
    <property type="entry name" value="RlpA-like_sf"/>
</dbReference>
<evidence type="ECO:0000256" key="5">
    <source>
        <dbReference type="SAM" id="Phobius"/>
    </source>
</evidence>
<comment type="similarity">
    <text evidence="3 4">Belongs to the RlpA family.</text>
</comment>
<dbReference type="CDD" id="cd22268">
    <property type="entry name" value="DPBB_RlpA-like"/>
    <property type="match status" value="1"/>
</dbReference>
<reference evidence="7 8" key="1">
    <citation type="submission" date="2016-10" db="EMBL/GenBank/DDBJ databases">
        <authorList>
            <person name="de Groot N.N."/>
        </authorList>
    </citation>
    <scope>NUCLEOTIDE SEQUENCE [LARGE SCALE GENOMIC DNA]</scope>
    <source>
        <strain evidence="7 8">AB35.6</strain>
    </source>
</reference>
<dbReference type="GO" id="GO:0008932">
    <property type="term" value="F:lytic endotransglycosylase activity"/>
    <property type="evidence" value="ECO:0007669"/>
    <property type="project" value="UniProtKB-UniRule"/>
</dbReference>
<evidence type="ECO:0000256" key="3">
    <source>
        <dbReference type="HAMAP-Rule" id="MF_02071"/>
    </source>
</evidence>
<dbReference type="Gene3D" id="2.40.40.10">
    <property type="entry name" value="RlpA-like domain"/>
    <property type="match status" value="1"/>
</dbReference>
<dbReference type="GO" id="GO:0071555">
    <property type="term" value="P:cell wall organization"/>
    <property type="evidence" value="ECO:0007669"/>
    <property type="project" value="UniProtKB-KW"/>
</dbReference>
<proteinExistence type="inferred from homology"/>
<keyword evidence="5" id="KW-0472">Membrane</keyword>
<keyword evidence="7" id="KW-0449">Lipoprotein</keyword>
<comment type="function">
    <text evidence="3">Lytic transglycosylase with a strong preference for naked glycan strands that lack stem peptides.</text>
</comment>
<evidence type="ECO:0000256" key="1">
    <source>
        <dbReference type="ARBA" id="ARBA00023239"/>
    </source>
</evidence>
<dbReference type="GO" id="GO:0000270">
    <property type="term" value="P:peptidoglycan metabolic process"/>
    <property type="evidence" value="ECO:0007669"/>
    <property type="project" value="UniProtKB-UniRule"/>
</dbReference>
<evidence type="ECO:0000313" key="7">
    <source>
        <dbReference type="EMBL" id="SEB92334.1"/>
    </source>
</evidence>
<feature type="transmembrane region" description="Helical" evidence="5">
    <location>
        <begin position="55"/>
        <end position="73"/>
    </location>
</feature>
<dbReference type="EMBL" id="FNSD01000001">
    <property type="protein sequence ID" value="SEB92334.1"/>
    <property type="molecule type" value="Genomic_DNA"/>
</dbReference>
<evidence type="ECO:0000256" key="4">
    <source>
        <dbReference type="RuleBase" id="RU003495"/>
    </source>
</evidence>
<evidence type="ECO:0000313" key="8">
    <source>
        <dbReference type="Proteomes" id="UP000182409"/>
    </source>
</evidence>